<gene>
    <name evidence="1" type="ORF">M9H77_08346</name>
</gene>
<reference evidence="2" key="1">
    <citation type="journal article" date="2023" name="Nat. Plants">
        <title>Single-cell RNA sequencing provides a high-resolution roadmap for understanding the multicellular compartmentation of specialized metabolism.</title>
        <authorList>
            <person name="Sun S."/>
            <person name="Shen X."/>
            <person name="Li Y."/>
            <person name="Li Y."/>
            <person name="Wang S."/>
            <person name="Li R."/>
            <person name="Zhang H."/>
            <person name="Shen G."/>
            <person name="Guo B."/>
            <person name="Wei J."/>
            <person name="Xu J."/>
            <person name="St-Pierre B."/>
            <person name="Chen S."/>
            <person name="Sun C."/>
        </authorList>
    </citation>
    <scope>NUCLEOTIDE SEQUENCE [LARGE SCALE GENOMIC DNA]</scope>
</reference>
<evidence type="ECO:0000313" key="2">
    <source>
        <dbReference type="Proteomes" id="UP001060085"/>
    </source>
</evidence>
<dbReference type="Proteomes" id="UP001060085">
    <property type="component" value="Linkage Group LG02"/>
</dbReference>
<protein>
    <submittedName>
        <fullName evidence="1">Uncharacterized protein</fullName>
    </submittedName>
</protein>
<proteinExistence type="predicted"/>
<name>A0ACC0BXV2_CATRO</name>
<dbReference type="EMBL" id="CM044702">
    <property type="protein sequence ID" value="KAI5677396.1"/>
    <property type="molecule type" value="Genomic_DNA"/>
</dbReference>
<organism evidence="1 2">
    <name type="scientific">Catharanthus roseus</name>
    <name type="common">Madagascar periwinkle</name>
    <name type="synonym">Vinca rosea</name>
    <dbReference type="NCBI Taxonomy" id="4058"/>
    <lineage>
        <taxon>Eukaryota</taxon>
        <taxon>Viridiplantae</taxon>
        <taxon>Streptophyta</taxon>
        <taxon>Embryophyta</taxon>
        <taxon>Tracheophyta</taxon>
        <taxon>Spermatophyta</taxon>
        <taxon>Magnoliopsida</taxon>
        <taxon>eudicotyledons</taxon>
        <taxon>Gunneridae</taxon>
        <taxon>Pentapetalae</taxon>
        <taxon>asterids</taxon>
        <taxon>lamiids</taxon>
        <taxon>Gentianales</taxon>
        <taxon>Apocynaceae</taxon>
        <taxon>Rauvolfioideae</taxon>
        <taxon>Vinceae</taxon>
        <taxon>Catharanthinae</taxon>
        <taxon>Catharanthus</taxon>
    </lineage>
</organism>
<accession>A0ACC0BXV2</accession>
<comment type="caution">
    <text evidence="1">The sequence shown here is derived from an EMBL/GenBank/DDBJ whole genome shotgun (WGS) entry which is preliminary data.</text>
</comment>
<evidence type="ECO:0000313" key="1">
    <source>
        <dbReference type="EMBL" id="KAI5677396.1"/>
    </source>
</evidence>
<keyword evidence="2" id="KW-1185">Reference proteome</keyword>
<sequence>MKTSFRPGLKCGENEVNRRVSGLHCTWLVPCTRSSFGDVDGFLTLRVHPLEEGHSTLRAWANRYLRGHRVMLCRGTPDVFTYYMGMRLFVNRALVWCLAGVDYEMPELGSGDMVIGSRLCLWSPTIALHVCLSLGVEAALICLDSLRLPSCARNPPVGSRISFVKIIRENVFL</sequence>